<dbReference type="PIRSF" id="PIRSF001332">
    <property type="entry name" value="Acetolac_decarb"/>
    <property type="match status" value="1"/>
</dbReference>
<evidence type="ECO:0000313" key="10">
    <source>
        <dbReference type="EMBL" id="BBX82674.1"/>
    </source>
</evidence>
<evidence type="ECO:0000313" key="11">
    <source>
        <dbReference type="Proteomes" id="UP000465609"/>
    </source>
</evidence>
<keyword evidence="7 9" id="KW-0005">Acetoin biosynthesis</keyword>
<dbReference type="EC" id="4.1.1.5" evidence="4 9"/>
<dbReference type="NCBIfam" id="TIGR01252">
    <property type="entry name" value="acetolac_decarb"/>
    <property type="match status" value="1"/>
</dbReference>
<dbReference type="Proteomes" id="UP000465609">
    <property type="component" value="Chromosome"/>
</dbReference>
<evidence type="ECO:0000256" key="3">
    <source>
        <dbReference type="ARBA" id="ARBA00007106"/>
    </source>
</evidence>
<evidence type="ECO:0000256" key="5">
    <source>
        <dbReference type="ARBA" id="ARBA00020164"/>
    </source>
</evidence>
<reference evidence="10 11" key="1">
    <citation type="journal article" date="2019" name="Emerg. Microbes Infect.">
        <title>Comprehensive subspecies identification of 175 nontuberculous mycobacteria species based on 7547 genomic profiles.</title>
        <authorList>
            <person name="Matsumoto Y."/>
            <person name="Kinjo T."/>
            <person name="Motooka D."/>
            <person name="Nabeya D."/>
            <person name="Jung N."/>
            <person name="Uechi K."/>
            <person name="Horii T."/>
            <person name="Iida T."/>
            <person name="Fujita J."/>
            <person name="Nakamura S."/>
        </authorList>
    </citation>
    <scope>NUCLEOTIDE SEQUENCE [LARGE SCALE GENOMIC DNA]</scope>
    <source>
        <strain evidence="10 11">JCM 15296</strain>
    </source>
</reference>
<keyword evidence="6 9" id="KW-0210">Decarboxylase</keyword>
<evidence type="ECO:0000256" key="2">
    <source>
        <dbReference type="ARBA" id="ARBA00005170"/>
    </source>
</evidence>
<comment type="similarity">
    <text evidence="3 9">Belongs to the alpha-acetolactate decarboxylase family.</text>
</comment>
<proteinExistence type="inferred from homology"/>
<comment type="pathway">
    <text evidence="2 9">Polyol metabolism; (R,R)-butane-2,3-diol biosynthesis; (R,R)-butane-2,3-diol from pyruvate: step 2/3.</text>
</comment>
<evidence type="ECO:0000256" key="6">
    <source>
        <dbReference type="ARBA" id="ARBA00022793"/>
    </source>
</evidence>
<dbReference type="CDD" id="cd17299">
    <property type="entry name" value="acetolactate_decarboxylase"/>
    <property type="match status" value="1"/>
</dbReference>
<dbReference type="PANTHER" id="PTHR35524">
    <property type="entry name" value="ALPHA-ACETOLACTATE DECARBOXYLASE"/>
    <property type="match status" value="1"/>
</dbReference>
<dbReference type="InterPro" id="IPR005128">
    <property type="entry name" value="Acetolactate_a_deCO2ase"/>
</dbReference>
<dbReference type="Gene3D" id="3.30.1330.80">
    <property type="entry name" value="Hypothetical protein, similar to alpha- acetolactate decarboxylase, domain 2"/>
    <property type="match status" value="2"/>
</dbReference>
<evidence type="ECO:0000256" key="9">
    <source>
        <dbReference type="PIRNR" id="PIRNR001332"/>
    </source>
</evidence>
<name>A0ABM7I7W9_9MYCO</name>
<evidence type="ECO:0000256" key="1">
    <source>
        <dbReference type="ARBA" id="ARBA00001784"/>
    </source>
</evidence>
<dbReference type="SUPFAM" id="SSF117856">
    <property type="entry name" value="AF0104/ALDC/Ptd012-like"/>
    <property type="match status" value="1"/>
</dbReference>
<keyword evidence="11" id="KW-1185">Reference proteome</keyword>
<sequence>MSDMPTENSAGAHEHFPRWAKRILAHHRGNELYQTATMDALLAGVYDGDVTIGELLSHGDFGLGTFNRLDGEMVILDGVCHHLRSDGSAVTAGAEERTPFAAVTWFRSDRTLTVSAPATWSEITARVDTVTGSTNLIYALKITGRFDTIRTRTVRAQTRPYPRLVDATEGQAETSFADLGGTLIGFRMPDSDEGISVAGYHLHFLDEAQGRGGHCLEFQMSRGTVDICTIADMHLSLPRTPQFLNAALDSADTAAQIRKTEGGHQPAQPAEGE</sequence>
<evidence type="ECO:0000256" key="8">
    <source>
        <dbReference type="ARBA" id="ARBA00023239"/>
    </source>
</evidence>
<organism evidence="10 11">
    <name type="scientific">Mycolicibacterium aubagnense</name>
    <dbReference type="NCBI Taxonomy" id="319707"/>
    <lineage>
        <taxon>Bacteria</taxon>
        <taxon>Bacillati</taxon>
        <taxon>Actinomycetota</taxon>
        <taxon>Actinomycetes</taxon>
        <taxon>Mycobacteriales</taxon>
        <taxon>Mycobacteriaceae</taxon>
        <taxon>Mycolicibacterium</taxon>
    </lineage>
</organism>
<protein>
    <recommendedName>
        <fullName evidence="5 9">Alpha-acetolactate decarboxylase</fullName>
        <ecNumber evidence="4 9">4.1.1.5</ecNumber>
    </recommendedName>
</protein>
<accession>A0ABM7I7W9</accession>
<gene>
    <name evidence="10" type="ORF">MAUB_05470</name>
</gene>
<dbReference type="EMBL" id="AP022577">
    <property type="protein sequence ID" value="BBX82674.1"/>
    <property type="molecule type" value="Genomic_DNA"/>
</dbReference>
<dbReference type="Pfam" id="PF03306">
    <property type="entry name" value="AAL_decarboxy"/>
    <property type="match status" value="1"/>
</dbReference>
<keyword evidence="8 9" id="KW-0456">Lyase</keyword>
<evidence type="ECO:0000256" key="7">
    <source>
        <dbReference type="ARBA" id="ARBA00023061"/>
    </source>
</evidence>
<evidence type="ECO:0000256" key="4">
    <source>
        <dbReference type="ARBA" id="ARBA00013204"/>
    </source>
</evidence>
<comment type="catalytic activity">
    <reaction evidence="1 9">
        <text>(2S)-2-acetolactate + H(+) = (R)-acetoin + CO2</text>
        <dbReference type="Rhea" id="RHEA:21580"/>
        <dbReference type="ChEBI" id="CHEBI:15378"/>
        <dbReference type="ChEBI" id="CHEBI:15686"/>
        <dbReference type="ChEBI" id="CHEBI:16526"/>
        <dbReference type="ChEBI" id="CHEBI:58476"/>
        <dbReference type="EC" id="4.1.1.5"/>
    </reaction>
</comment>
<dbReference type="PANTHER" id="PTHR35524:SF1">
    <property type="entry name" value="ALPHA-ACETOLACTATE DECARBOXYLASE"/>
    <property type="match status" value="1"/>
</dbReference>